<evidence type="ECO:0008006" key="3">
    <source>
        <dbReference type="Google" id="ProtNLM"/>
    </source>
</evidence>
<name>A0A421B252_9PSEU</name>
<evidence type="ECO:0000313" key="2">
    <source>
        <dbReference type="Proteomes" id="UP000282454"/>
    </source>
</evidence>
<protein>
    <recommendedName>
        <fullName evidence="3">3'-phosphoadenosine 5'-phosphosulfate sulfotransferase (PAPS reductase)/FAD synthetase</fullName>
    </recommendedName>
</protein>
<keyword evidence="2" id="KW-1185">Reference proteome</keyword>
<organism evidence="1 2">
    <name type="scientific">Actinokineospora cianjurensis</name>
    <dbReference type="NCBI Taxonomy" id="585224"/>
    <lineage>
        <taxon>Bacteria</taxon>
        <taxon>Bacillati</taxon>
        <taxon>Actinomycetota</taxon>
        <taxon>Actinomycetes</taxon>
        <taxon>Pseudonocardiales</taxon>
        <taxon>Pseudonocardiaceae</taxon>
        <taxon>Actinokineospora</taxon>
    </lineage>
</organism>
<evidence type="ECO:0000313" key="1">
    <source>
        <dbReference type="EMBL" id="RLK58465.1"/>
    </source>
</evidence>
<dbReference type="EMBL" id="RCDD01000003">
    <property type="protein sequence ID" value="RLK58465.1"/>
    <property type="molecule type" value="Genomic_DNA"/>
</dbReference>
<proteinExistence type="predicted"/>
<dbReference type="AlphaFoldDB" id="A0A421B252"/>
<dbReference type="Proteomes" id="UP000282454">
    <property type="component" value="Unassembled WGS sequence"/>
</dbReference>
<sequence length="405" mass="45673">MSEQPLELLLGLDHDAGSAITPAPAHLVSWGLGVESSAYLTEVLSSPERYGIDFARMVVIHAVVGGEWNSTIIDAERFLLPMLAERGVRTVQIARGGPRDADGIVVLDDSRHPAMIHRRGPWTLEDESERSGTVPQLSHRRCSLKFKGWVLDQWIARFVGRQRYEHVIGYSVDELTRAKRDLVYATATRTPSHPLIEWGWTRAACSARLMAEFGVIWKKSACVFCPYSGGRSLESTMRRMWENPEEAVIALMLEAPAMMLNPNSKLYGTHSLLDRLIEDGNTAAIELFHRRLEARPWSVYDVRRVYFPAKDDPMRKGTAWRSVKPLFTGNAHQARALLRANDAGRPVGPDGRLWLRHQDEFATYPKAERFLVATVAGVREKERVNFTAQWQRITGEVDDLFSGAD</sequence>
<gene>
    <name evidence="1" type="ORF">CLV68_4571</name>
</gene>
<accession>A0A421B252</accession>
<dbReference type="RefSeq" id="WP_147460132.1">
    <property type="nucleotide sequence ID" value="NZ_RCDD01000003.1"/>
</dbReference>
<comment type="caution">
    <text evidence="1">The sequence shown here is derived from an EMBL/GenBank/DDBJ whole genome shotgun (WGS) entry which is preliminary data.</text>
</comment>
<dbReference type="OrthoDB" id="4503947at2"/>
<reference evidence="1 2" key="1">
    <citation type="submission" date="2018-10" db="EMBL/GenBank/DDBJ databases">
        <title>Genomic Encyclopedia of Archaeal and Bacterial Type Strains, Phase II (KMG-II): from individual species to whole genera.</title>
        <authorList>
            <person name="Goeker M."/>
        </authorList>
    </citation>
    <scope>NUCLEOTIDE SEQUENCE [LARGE SCALE GENOMIC DNA]</scope>
    <source>
        <strain evidence="1 2">DSM 45657</strain>
    </source>
</reference>